<dbReference type="InterPro" id="IPR027417">
    <property type="entry name" value="P-loop_NTPase"/>
</dbReference>
<dbReference type="GO" id="GO:0045505">
    <property type="term" value="F:dynein intermediate chain binding"/>
    <property type="evidence" value="ECO:0007669"/>
    <property type="project" value="InterPro"/>
</dbReference>
<dbReference type="Gene3D" id="1.10.8.720">
    <property type="entry name" value="Region D6 of dynein motor"/>
    <property type="match status" value="1"/>
</dbReference>
<dbReference type="Gene3D" id="1.20.1270.280">
    <property type="match status" value="1"/>
</dbReference>
<evidence type="ECO:0000256" key="10">
    <source>
        <dbReference type="ARBA" id="ARBA00023175"/>
    </source>
</evidence>
<dbReference type="GO" id="GO:0005874">
    <property type="term" value="C:microtubule"/>
    <property type="evidence" value="ECO:0007669"/>
    <property type="project" value="UniProtKB-KW"/>
</dbReference>
<dbReference type="CDD" id="cd00009">
    <property type="entry name" value="AAA"/>
    <property type="match status" value="1"/>
</dbReference>
<dbReference type="Gene3D" id="1.10.8.710">
    <property type="match status" value="1"/>
</dbReference>
<keyword evidence="12" id="KW-0966">Cell projection</keyword>
<dbReference type="InterPro" id="IPR043160">
    <property type="entry name" value="Dynein_C_barrel"/>
</dbReference>
<dbReference type="InterPro" id="IPR042228">
    <property type="entry name" value="Dynein_linker_3"/>
</dbReference>
<dbReference type="EnsemblMetazoa" id="PPAI002571-RA">
    <property type="protein sequence ID" value="PPAI002571-PA"/>
    <property type="gene ID" value="PPAI002571"/>
</dbReference>
<dbReference type="InterPro" id="IPR041466">
    <property type="entry name" value="Dynein_AAA5_ext"/>
</dbReference>
<organism evidence="14 15">
    <name type="scientific">Phlebotomus papatasi</name>
    <name type="common">Sandfly</name>
    <dbReference type="NCBI Taxonomy" id="29031"/>
    <lineage>
        <taxon>Eukaryota</taxon>
        <taxon>Metazoa</taxon>
        <taxon>Ecdysozoa</taxon>
        <taxon>Arthropoda</taxon>
        <taxon>Hexapoda</taxon>
        <taxon>Insecta</taxon>
        <taxon>Pterygota</taxon>
        <taxon>Neoptera</taxon>
        <taxon>Endopterygota</taxon>
        <taxon>Diptera</taxon>
        <taxon>Nematocera</taxon>
        <taxon>Psychodoidea</taxon>
        <taxon>Psychodidae</taxon>
        <taxon>Phlebotomus</taxon>
        <taxon>Phlebotomus</taxon>
    </lineage>
</organism>
<keyword evidence="11" id="KW-0206">Cytoskeleton</keyword>
<dbReference type="PANTHER" id="PTHR22878">
    <property type="entry name" value="DYNEIN HEAVY CHAIN 6, AXONEMAL-LIKE-RELATED"/>
    <property type="match status" value="1"/>
</dbReference>
<dbReference type="InterPro" id="IPR013602">
    <property type="entry name" value="Dynein_heavy_linker"/>
</dbReference>
<dbReference type="InterPro" id="IPR042222">
    <property type="entry name" value="Dynein_2_N"/>
</dbReference>
<dbReference type="GO" id="GO:0051959">
    <property type="term" value="F:dynein light intermediate chain binding"/>
    <property type="evidence" value="ECO:0007669"/>
    <property type="project" value="InterPro"/>
</dbReference>
<evidence type="ECO:0000313" key="15">
    <source>
        <dbReference type="Proteomes" id="UP000092462"/>
    </source>
</evidence>
<dbReference type="Pfam" id="PF12777">
    <property type="entry name" value="MT"/>
    <property type="match status" value="1"/>
</dbReference>
<keyword evidence="3" id="KW-0963">Cytoplasm</keyword>
<evidence type="ECO:0000256" key="7">
    <source>
        <dbReference type="ARBA" id="ARBA00023017"/>
    </source>
</evidence>
<dbReference type="GO" id="GO:0005930">
    <property type="term" value="C:axoneme"/>
    <property type="evidence" value="ECO:0007669"/>
    <property type="project" value="UniProtKB-SubCell"/>
</dbReference>
<dbReference type="Gene3D" id="1.20.140.100">
    <property type="entry name" value="Dynein heavy chain, N-terminal domain 2"/>
    <property type="match status" value="1"/>
</dbReference>
<dbReference type="InterPro" id="IPR004273">
    <property type="entry name" value="Dynein_heavy_D6_P-loop"/>
</dbReference>
<reference evidence="14" key="1">
    <citation type="submission" date="2022-08" db="UniProtKB">
        <authorList>
            <consortium name="EnsemblMetazoa"/>
        </authorList>
    </citation>
    <scope>IDENTIFICATION</scope>
    <source>
        <strain evidence="14">Israel</strain>
    </source>
</reference>
<dbReference type="InterPro" id="IPR043157">
    <property type="entry name" value="Dynein_AAA1S"/>
</dbReference>
<feature type="domain" description="AAA+ ATPase" evidence="13">
    <location>
        <begin position="899"/>
        <end position="1037"/>
    </location>
</feature>
<sequence length="3571" mass="411023">MEELPDIFVNYFVKILKVGYNIPRMEYFMSQTSSEMGFLHCIPEDHIDMLQLYERVRKIVVANQTGPTTYLYPIYTYYFPILAGKMQAITENLFLQPTVPSLPAFRNLMEKFNELLFGVYYLRDFVPLNLFMLDNRRVNQVLARMIKDMKDFVTDFFRTKNQVENRKLCDEFEEISLHAGGRPKETPEVVALQNYLNQCRDERLFVLKSEIKLVAERVMFLLHYATLDADDIHLNSRTFLWPSELEQVLDLSAARLSVVRDNLESALRERKVQFDGMKEIRDVLTLDELKEKVDTVDGLMSILEKCNQEATAINVDENLLQIEQSSFPVLVELMEKMDPIEKLWHTAYQFDSCYEGWYYGSFQDLDAEKIREEVENMGKIIYKLSKALVTNPQAKRIAEQVRMKIDKFKIYLPVLEAICREGLSERHWEQISEELGQEVNPEKYSTLASLVEIDIMRIVDRLEQISNAAGKEFELNTQLLQMQSEWTEVMFEVNPYRDSDTHILASVDDIQTLLDDHILKAQAMRGSPYIAALGEKATNWEDKLISMQDILDIWLKVQSTWMYLEPIFNSEDIMRQMPQEGRNFKAVDRIWRKMMKHTEAERRVIQATDYPKMLEILQKSFVDLEGIQKGLNMYLEKKRQYFSRFYFLSNDELLEILSETKDPLRVQPHLKKCFEGINALQFDQSMEIMAMISFDGEIVPLTKRINPASANGLVEKWLKEVQQVMFESIEEQLRSAYDIYYVTPKKTWNLKWAGQVVQTISCLTWTADVEEAITKGSLATYYEGAVQQINENVKLIRGDTLTDSQRITMESLVILDVHKKDVMKELMDSHVSDVGDFEWFSQLRYYWKVDDIEKQEFVCISMISTDIPYGMEYLGSVSRLIVTPLTSRCFRTLMGALKLNLGGAPEGPAGTGKTETCKDLAKAVAKKCVVFNCSDGLDYKALGKFFKGLAQSGAWACFDEFNRIDLEVLSVVAQQILIIQRAISKKAVKFTFEDATLKLDPTCSIFITMNSDQGSRNKIPDNLKVLFRTVAMMLPDRALIAEITLYSCGFEQSQVLAQKILQVYKLSSEQLSYQCHYDYGMRAIKSVLIMSRSLKRTHPHYSEKQVILRALIDVNLPKFLPEDIPLFEDIYKDLFPNVELPIRDREDIEKWLEVKVKERNLQLTPWFSEKILQIYETLLVRHGLVIVGGAMSGKTTAYQLLASVLREIQKDPQAKTKEFGVNSRIINPKAISMGQLYGHFDPISHEWADGVLAKTFREMAYSSGSERQWIIFDGPVDPIWIENLNTVLDDNRKLCLMSGEIIYMSRQMNLIFEPDNLDQASPATVSRCGMIYMESSQLGWESLHKSFIHELQEKGTTDIYMALYEALVSWLIPPLLDILSNCDSILSVSSLYSYRMLSTFFMAFLSKQTNLNQTWFQQIFLYCLVWSYCSTLTIESRKIVDVAIRKILYGTNDNFPKPKLFTLNRGQIFPEKMTFLDYRFDGTESWWPWAKSEDTPLVSDLSMMDLIVPTKESGFIQNWLEICVDIRLPMLLIGPSGTGKSAIVNAFMRDLPKTKFLINNINLSARTTAQQVQELVMAKLDRRRKGVFGPPVGKKCLVFVDDMAMPMRDKYGSQPSLELIRQWLDHRHWSDLEDTSKLELIDLLCIGAMGLVGGSNYIFERLYRHMFIVSVDSLELTTMQRIFHAIGEWHFAKEYPDTLTRLSKALSVAAIELFTVVKENFLPTPAKLHYMFSLRDVSKVYQGIVLVPAKRLQDPEKLVRLWAHETYRIFYDRLVDDDDRNKMFNLLHTICTSKLRMSLSQALGDRISATERLSDSHMRDLIFGNYMEPDADPKIYDEVENLGKLEKVMGYYLNQYNSNSNSPMDLVLFRFVIEHISRVARVLQMPQGNVLLIGLGGSGRRSSVKLATSMMDADLFQVEVTKLYSYSDWREDMKKLLMKCGIDNKKTVFLFSDSQSKEEAFVEDINSLLHTADINNLFQGDEKNNILDKMQNEAKLLNKVIDSTPLALYTFFTERVREHLHICVKWPNDALVKVAETYISSMELSLKSGGDPNLNISELETKLIDMIIYFNSSVKKEIRKFFIKLKRKNYVSPTLYLEMLHLFKTFHAVKYEEITVQRDRYVIGLEKLDSAAAQVGVMQTNLFELQPQLKILSEETEKIMVNIERETAEAEKKKEVVGADEAAANEAAASAQAIKDDCESDLQEAIPALEAALSALDTLKPADITVVKSMKNPPSGVKLVLEAVCVIKGIKPDRRGDPTGKITEDFWAPSLRMLGDMKFLESLKTFDKDNIPTAVMKRVRERYITDREFVPEKIKNVSMACEGLCRWVRAMEVYDRVAKIVAPKKVALAAAESELAQQMEKLNAKRAELQEILDKLQKLNDFFAEKSREKKNLEDEIDNCEKKLVRAERLLGGLGGEKSRWSENAASLHKSLDNVVGDVLLAAGVVAYLGCFTTEFRAEIINAWNEKCLEQMIPCTKIFSLASTLGNPMQQRAWSLCGLPSDTFSVENGIIVSKARRYPLMIDPQGQANKWIKNLERDNDLQVIKQTDTDYMAVAENAIKQGLPLLLENVGEYIDSGLFPILERNVVKQKGEYFIRFSEGMIEYNFNFRFYITTCLRNPHYLPETAVLVTILNFMITEVGLREQLLATVVVQERPDLQEKKEILIVESARNRDLLYNIETQILQVLSSSEGNILEDENAINILSSSKVLSEEIQAKQVIAVATEAEIDQARQLYLPVAKHSSILFFCITELANIDPMYQYSLTWFLSLFVQAIIKAPKSNVLEDRLENLNQFFTTSVYQNICRSLFEKDKLIFSFVICIGILRARKVIDEQLLVHFLSSGTIRNNSDENPAPDWLANKSWDQIVNLSTLENFKNFQEDFGTNLVAWKEFFQQSEPHKTPLPPPYDTADDISRLIILKALRPDSVIPAVRIFIINHLNESFVQPPSFELITSFADSNPNTPLIFLLTSGSDPMDDLLAFAKERNMQDKCHTISLGQGQGPKAMQMIEEGQKAGHWIVLQNCHVASSWMDNLERICIELADNENVHQDFRLWCTAYPCPDFPVFILQNSIKMTNEPPKRLKLNMKKCFKSDPLASDKFFTDAFAGDNKLESLWFRGVFALVYFHAVVQERREFGPLGWNIPYEFNETDLRISLTQLKMFIRQYERIPFRGHRDLTGECNYGGRVTDDKDRRLLMSLLEWIYNEDSVQVENCPLTSSGTYTIPVEANRMKSLEHISNFPFVAHPEVFGLHENANLAKNTRETNTLLAGVLVTQTELLAAMRKDDLSKEDSKDHVEDICEDILSRLPELIDEKFMIEKYPTNYSNSLNVFLHQEVIKFNKLLRYIRQSLTDVQRAVSGQIALIPQLENVHLAIRQGILPQDWTPHSYPSLKPLASYISDLIDRMAFLQKWIDHGEPNVFWLSSFFFPQSFITGILQNYARRTKKSYDTIDMTFDVSAYETEDDLDFDTYKKGLFLEGARWNRLARLLDESLPRTLHDRFPIISVKPTIKSLKDRKHMKKRLKRYMCPIYKTSARRGTLSSTGHSTNFVMYIDLECKESPKHWINRGVACLCQLDD</sequence>
<dbReference type="Pfam" id="PF18198">
    <property type="entry name" value="AAA_lid_11"/>
    <property type="match status" value="1"/>
</dbReference>
<evidence type="ECO:0000256" key="4">
    <source>
        <dbReference type="ARBA" id="ARBA00022701"/>
    </source>
</evidence>
<evidence type="ECO:0000256" key="9">
    <source>
        <dbReference type="ARBA" id="ARBA00023069"/>
    </source>
</evidence>
<dbReference type="InterPro" id="IPR026983">
    <property type="entry name" value="DHC"/>
</dbReference>
<dbReference type="FunFam" id="1.20.920.20:FF:000006">
    <property type="entry name" value="Dynein, axonemal, heavy chain 6"/>
    <property type="match status" value="1"/>
</dbReference>
<dbReference type="Gene3D" id="3.20.180.20">
    <property type="entry name" value="Dynein heavy chain, N-terminal domain 2"/>
    <property type="match status" value="1"/>
</dbReference>
<dbReference type="InterPro" id="IPR024317">
    <property type="entry name" value="Dynein_heavy_chain_D4_dom"/>
</dbReference>
<dbReference type="InterPro" id="IPR024743">
    <property type="entry name" value="Dynein_HC_stalk"/>
</dbReference>
<dbReference type="Pfam" id="PF17852">
    <property type="entry name" value="Dynein_AAA_lid"/>
    <property type="match status" value="1"/>
</dbReference>
<evidence type="ECO:0000256" key="6">
    <source>
        <dbReference type="ARBA" id="ARBA00022840"/>
    </source>
</evidence>
<dbReference type="FunFam" id="3.20.180.20:FF:000003">
    <property type="entry name" value="Dynein heavy chain 12, axonemal"/>
    <property type="match status" value="1"/>
</dbReference>
<name>A0A1B0D513_PHLPP</name>
<dbReference type="FunFam" id="1.10.8.720:FF:000001">
    <property type="entry name" value="dynein heavy chain 7, axonemal"/>
    <property type="match status" value="1"/>
</dbReference>
<dbReference type="Gene3D" id="1.20.920.30">
    <property type="match status" value="1"/>
</dbReference>
<dbReference type="Gene3D" id="6.10.140.1060">
    <property type="match status" value="1"/>
</dbReference>
<dbReference type="InterPro" id="IPR041228">
    <property type="entry name" value="Dynein_C"/>
</dbReference>
<dbReference type="Pfam" id="PF17857">
    <property type="entry name" value="AAA_lid_1"/>
    <property type="match status" value="1"/>
</dbReference>
<dbReference type="Pfam" id="PF18199">
    <property type="entry name" value="Dynein_C"/>
    <property type="match status" value="1"/>
</dbReference>
<dbReference type="SMART" id="SM00382">
    <property type="entry name" value="AAA"/>
    <property type="match status" value="2"/>
</dbReference>
<comment type="subcellular location">
    <subcellularLocation>
        <location evidence="1">Cytoplasm</location>
        <location evidence="1">Cytoskeleton</location>
        <location evidence="1">Cilium axoneme</location>
    </subcellularLocation>
</comment>
<keyword evidence="15" id="KW-1185">Reference proteome</keyword>
<dbReference type="Gene3D" id="3.10.490.20">
    <property type="match status" value="1"/>
</dbReference>
<evidence type="ECO:0000256" key="12">
    <source>
        <dbReference type="ARBA" id="ARBA00023273"/>
    </source>
</evidence>
<dbReference type="Gene3D" id="1.20.58.1120">
    <property type="match status" value="1"/>
</dbReference>
<dbReference type="FunFam" id="1.10.8.710:FF:000001">
    <property type="entry name" value="Dynein axonemal heavy chain 2"/>
    <property type="match status" value="1"/>
</dbReference>
<dbReference type="Pfam" id="PF12780">
    <property type="entry name" value="AAA_8"/>
    <property type="match status" value="2"/>
</dbReference>
<evidence type="ECO:0000259" key="13">
    <source>
        <dbReference type="SMART" id="SM00382"/>
    </source>
</evidence>
<feature type="domain" description="AAA+ ATPase" evidence="13">
    <location>
        <begin position="1526"/>
        <end position="1672"/>
    </location>
</feature>
<dbReference type="FunFam" id="3.10.490.20:FF:000009">
    <property type="entry name" value="Dynein heavy chain 4"/>
    <property type="match status" value="1"/>
</dbReference>
<dbReference type="FunFam" id="1.10.8.1220:FF:000001">
    <property type="entry name" value="Dynein axonemal heavy chain 5"/>
    <property type="match status" value="1"/>
</dbReference>
<dbReference type="EMBL" id="AJVK01011687">
    <property type="status" value="NOT_ANNOTATED_CDS"/>
    <property type="molecule type" value="Genomic_DNA"/>
</dbReference>
<dbReference type="GO" id="GO:0008569">
    <property type="term" value="F:minus-end-directed microtubule motor activity"/>
    <property type="evidence" value="ECO:0007669"/>
    <property type="project" value="InterPro"/>
</dbReference>
<evidence type="ECO:0000256" key="3">
    <source>
        <dbReference type="ARBA" id="ARBA00022490"/>
    </source>
</evidence>
<dbReference type="PANTHER" id="PTHR22878:SF70">
    <property type="entry name" value="DYNEIN HEAVY CHAIN 2, AXONEMAL"/>
    <property type="match status" value="1"/>
</dbReference>
<dbReference type="Gene3D" id="1.10.287.2620">
    <property type="match status" value="1"/>
</dbReference>
<dbReference type="GO" id="GO:0005524">
    <property type="term" value="F:ATP binding"/>
    <property type="evidence" value="ECO:0007669"/>
    <property type="project" value="UniProtKB-KW"/>
</dbReference>
<dbReference type="FunFam" id="3.40.50.300:FF:001328">
    <property type="entry name" value="Dynein heavy chain 6, axonemal"/>
    <property type="match status" value="1"/>
</dbReference>
<dbReference type="SUPFAM" id="SSF52540">
    <property type="entry name" value="P-loop containing nucleoside triphosphate hydrolases"/>
    <property type="match status" value="4"/>
</dbReference>
<dbReference type="Pfam" id="PF12775">
    <property type="entry name" value="AAA_7"/>
    <property type="match status" value="1"/>
</dbReference>
<dbReference type="FunFam" id="3.40.50.300:FF:001145">
    <property type="entry name" value="Putative dynein heavy chain"/>
    <property type="match status" value="1"/>
</dbReference>
<dbReference type="FunFam" id="3.40.50.300:FF:000063">
    <property type="entry name" value="dynein heavy chain 6, axonemal"/>
    <property type="match status" value="1"/>
</dbReference>
<dbReference type="EMBL" id="AJVK01011686">
    <property type="status" value="NOT_ANNOTATED_CDS"/>
    <property type="molecule type" value="Genomic_DNA"/>
</dbReference>
<dbReference type="FunFam" id="1.20.58.1120:FF:000007">
    <property type="entry name" value="Dynein heavy chain 4"/>
    <property type="match status" value="1"/>
</dbReference>
<dbReference type="Gene3D" id="3.40.50.300">
    <property type="entry name" value="P-loop containing nucleotide triphosphate hydrolases"/>
    <property type="match status" value="5"/>
</dbReference>
<proteinExistence type="inferred from homology"/>
<evidence type="ECO:0000313" key="14">
    <source>
        <dbReference type="EnsemblMetazoa" id="PPAI002571-PA"/>
    </source>
</evidence>
<evidence type="ECO:0000256" key="5">
    <source>
        <dbReference type="ARBA" id="ARBA00022741"/>
    </source>
</evidence>
<dbReference type="Gene3D" id="1.10.8.1220">
    <property type="match status" value="1"/>
</dbReference>
<protein>
    <recommendedName>
        <fullName evidence="13">AAA+ ATPase domain-containing protein</fullName>
    </recommendedName>
</protein>
<keyword evidence="6" id="KW-0067">ATP-binding</keyword>
<dbReference type="VEuPathDB" id="VectorBase:PPAI002571"/>
<evidence type="ECO:0000256" key="11">
    <source>
        <dbReference type="ARBA" id="ARBA00023212"/>
    </source>
</evidence>
<dbReference type="InterPro" id="IPR041658">
    <property type="entry name" value="AAA_lid_11"/>
</dbReference>
<dbReference type="Proteomes" id="UP000092462">
    <property type="component" value="Unassembled WGS sequence"/>
</dbReference>
<dbReference type="FunFam" id="1.20.920.30:FF:000002">
    <property type="entry name" value="Dynein axonemal heavy chain 3"/>
    <property type="match status" value="1"/>
</dbReference>
<keyword evidence="10" id="KW-0505">Motor protein</keyword>
<dbReference type="InterPro" id="IPR035699">
    <property type="entry name" value="AAA_6"/>
</dbReference>
<keyword evidence="5" id="KW-0547">Nucleotide-binding</keyword>
<dbReference type="GO" id="GO:0030286">
    <property type="term" value="C:dynein complex"/>
    <property type="evidence" value="ECO:0007669"/>
    <property type="project" value="UniProtKB-KW"/>
</dbReference>
<dbReference type="Pfam" id="PF12774">
    <property type="entry name" value="AAA_6"/>
    <property type="match status" value="1"/>
</dbReference>
<dbReference type="Pfam" id="PF08393">
    <property type="entry name" value="DHC_N2"/>
    <property type="match status" value="1"/>
</dbReference>
<keyword evidence="8" id="KW-0175">Coiled coil</keyword>
<dbReference type="FunFam" id="3.40.50.300:FF:000362">
    <property type="entry name" value="Dynein, axonemal, heavy chain 6"/>
    <property type="match status" value="1"/>
</dbReference>
<accession>A0A1B0D513</accession>
<dbReference type="FunFam" id="1.10.287.2620:FF:000002">
    <property type="entry name" value="Dynein heavy chain 2, axonemal"/>
    <property type="match status" value="1"/>
</dbReference>
<keyword evidence="7" id="KW-0243">Dynein</keyword>
<evidence type="ECO:0000256" key="2">
    <source>
        <dbReference type="ARBA" id="ARBA00008887"/>
    </source>
</evidence>
<dbReference type="VEuPathDB" id="VectorBase:PPAPM1_001687"/>
<dbReference type="InterPro" id="IPR042219">
    <property type="entry name" value="AAA_lid_11_sf"/>
</dbReference>
<dbReference type="Gene3D" id="1.20.920.20">
    <property type="match status" value="1"/>
</dbReference>
<dbReference type="FunFam" id="1.20.1270.280:FF:000001">
    <property type="entry name" value="dynein heavy chain 7, axonemal"/>
    <property type="match status" value="1"/>
</dbReference>
<dbReference type="Pfam" id="PF03028">
    <property type="entry name" value="Dynein_heavy"/>
    <property type="match status" value="1"/>
</dbReference>
<evidence type="ECO:0000256" key="1">
    <source>
        <dbReference type="ARBA" id="ARBA00004430"/>
    </source>
</evidence>
<dbReference type="Pfam" id="PF12781">
    <property type="entry name" value="AAA_9"/>
    <property type="match status" value="1"/>
</dbReference>
<keyword evidence="9" id="KW-0969">Cilium</keyword>
<comment type="similarity">
    <text evidence="2">Belongs to the dynein heavy chain family.</text>
</comment>
<dbReference type="GO" id="GO:0007018">
    <property type="term" value="P:microtubule-based movement"/>
    <property type="evidence" value="ECO:0007669"/>
    <property type="project" value="InterPro"/>
</dbReference>
<dbReference type="EMBL" id="AJVK01011688">
    <property type="status" value="NOT_ANNOTATED_CDS"/>
    <property type="molecule type" value="Genomic_DNA"/>
</dbReference>
<keyword evidence="4" id="KW-0493">Microtubule</keyword>
<dbReference type="InterPro" id="IPR041589">
    <property type="entry name" value="DNAH3_AAA_lid_1"/>
</dbReference>
<dbReference type="InterPro" id="IPR003593">
    <property type="entry name" value="AAA+_ATPase"/>
</dbReference>
<evidence type="ECO:0000256" key="8">
    <source>
        <dbReference type="ARBA" id="ARBA00023054"/>
    </source>
</evidence>
<dbReference type="FunFam" id="1.20.140.100:FF:000004">
    <property type="entry name" value="Dynein axonemal heavy chain 6"/>
    <property type="match status" value="1"/>
</dbReference>
<dbReference type="InterPro" id="IPR035706">
    <property type="entry name" value="AAA_9"/>
</dbReference>